<dbReference type="CDD" id="cd00751">
    <property type="entry name" value="thiolase"/>
    <property type="match status" value="1"/>
</dbReference>
<feature type="domain" description="Thiolase N-terminal" evidence="4">
    <location>
        <begin position="6"/>
        <end position="210"/>
    </location>
</feature>
<dbReference type="GO" id="GO:0016747">
    <property type="term" value="F:acyltransferase activity, transferring groups other than amino-acyl groups"/>
    <property type="evidence" value="ECO:0007669"/>
    <property type="project" value="InterPro"/>
</dbReference>
<dbReference type="PANTHER" id="PTHR18919">
    <property type="entry name" value="ACETYL-COA C-ACYLTRANSFERASE"/>
    <property type="match status" value="1"/>
</dbReference>
<keyword evidence="2" id="KW-0808">Transferase</keyword>
<evidence type="ECO:0000256" key="3">
    <source>
        <dbReference type="ARBA" id="ARBA00023315"/>
    </source>
</evidence>
<sequence length="211" mass="22742">MEDKDVVITSAFRTAIGSFNGTLSSKTAPELGSTVIKKCVENSELKQEEVDMVYMGQVLTTGAGQNPARQASILAGLSNDTTNTTINQVCGSGLASVALAYNSIKSGDGKVILAGGQESMSNSPHYINIRKGIKMGDGNLKDSMIIDGLWDVYNQYHMGITAENVAEKYQITREEQDNFAAASQRKATDAIKGNKFVNEIVPVKVKVRKEE</sequence>
<comment type="similarity">
    <text evidence="1">Belongs to the thiolase-like superfamily. Thiolase family.</text>
</comment>
<dbReference type="InterPro" id="IPR002155">
    <property type="entry name" value="Thiolase"/>
</dbReference>
<proteinExistence type="inferred from homology"/>
<dbReference type="EMBL" id="UINC01046339">
    <property type="protein sequence ID" value="SVB54223.1"/>
    <property type="molecule type" value="Genomic_DNA"/>
</dbReference>
<reference evidence="5" key="1">
    <citation type="submission" date="2018-05" db="EMBL/GenBank/DDBJ databases">
        <authorList>
            <person name="Lanie J.A."/>
            <person name="Ng W.-L."/>
            <person name="Kazmierczak K.M."/>
            <person name="Andrzejewski T.M."/>
            <person name="Davidsen T.M."/>
            <person name="Wayne K.J."/>
            <person name="Tettelin H."/>
            <person name="Glass J.I."/>
            <person name="Rusch D."/>
            <person name="Podicherti R."/>
            <person name="Tsui H.-C.T."/>
            <person name="Winkler M.E."/>
        </authorList>
    </citation>
    <scope>NUCLEOTIDE SEQUENCE</scope>
</reference>
<gene>
    <name evidence="5" type="ORF">METZ01_LOCUS207077</name>
</gene>
<organism evidence="5">
    <name type="scientific">marine metagenome</name>
    <dbReference type="NCBI Taxonomy" id="408172"/>
    <lineage>
        <taxon>unclassified sequences</taxon>
        <taxon>metagenomes</taxon>
        <taxon>ecological metagenomes</taxon>
    </lineage>
</organism>
<evidence type="ECO:0000313" key="5">
    <source>
        <dbReference type="EMBL" id="SVB54223.1"/>
    </source>
</evidence>
<evidence type="ECO:0000259" key="4">
    <source>
        <dbReference type="Pfam" id="PF00108"/>
    </source>
</evidence>
<dbReference type="InterPro" id="IPR016039">
    <property type="entry name" value="Thiolase-like"/>
</dbReference>
<name>A0A382EW93_9ZZZZ</name>
<keyword evidence="3" id="KW-0012">Acyltransferase</keyword>
<feature type="non-terminal residue" evidence="5">
    <location>
        <position position="211"/>
    </location>
</feature>
<accession>A0A382EW93</accession>
<dbReference type="PROSITE" id="PS00098">
    <property type="entry name" value="THIOLASE_1"/>
    <property type="match status" value="1"/>
</dbReference>
<dbReference type="AlphaFoldDB" id="A0A382EW93"/>
<evidence type="ECO:0000256" key="2">
    <source>
        <dbReference type="ARBA" id="ARBA00022679"/>
    </source>
</evidence>
<dbReference type="PANTHER" id="PTHR18919:SF107">
    <property type="entry name" value="ACETYL-COA ACETYLTRANSFERASE, CYTOSOLIC"/>
    <property type="match status" value="1"/>
</dbReference>
<dbReference type="SUPFAM" id="SSF53901">
    <property type="entry name" value="Thiolase-like"/>
    <property type="match status" value="1"/>
</dbReference>
<dbReference type="InterPro" id="IPR020615">
    <property type="entry name" value="Thiolase_acyl_enz_int_AS"/>
</dbReference>
<evidence type="ECO:0000256" key="1">
    <source>
        <dbReference type="ARBA" id="ARBA00010982"/>
    </source>
</evidence>
<dbReference type="InterPro" id="IPR020616">
    <property type="entry name" value="Thiolase_N"/>
</dbReference>
<protein>
    <recommendedName>
        <fullName evidence="4">Thiolase N-terminal domain-containing protein</fullName>
    </recommendedName>
</protein>
<dbReference type="Pfam" id="PF00108">
    <property type="entry name" value="Thiolase_N"/>
    <property type="match status" value="1"/>
</dbReference>
<dbReference type="Gene3D" id="3.40.47.10">
    <property type="match status" value="1"/>
</dbReference>